<dbReference type="InterPro" id="IPR029063">
    <property type="entry name" value="SAM-dependent_MTases_sf"/>
</dbReference>
<dbReference type="InterPro" id="IPR041698">
    <property type="entry name" value="Methyltransf_25"/>
</dbReference>
<evidence type="ECO:0000259" key="1">
    <source>
        <dbReference type="Pfam" id="PF13649"/>
    </source>
</evidence>
<organism evidence="2 3">
    <name type="scientific">Curvularia kusanoi</name>
    <name type="common">Cochliobolus kusanoi</name>
    <dbReference type="NCBI Taxonomy" id="90978"/>
    <lineage>
        <taxon>Eukaryota</taxon>
        <taxon>Fungi</taxon>
        <taxon>Dikarya</taxon>
        <taxon>Ascomycota</taxon>
        <taxon>Pezizomycotina</taxon>
        <taxon>Dothideomycetes</taxon>
        <taxon>Pleosporomycetidae</taxon>
        <taxon>Pleosporales</taxon>
        <taxon>Pleosporineae</taxon>
        <taxon>Pleosporaceae</taxon>
        <taxon>Curvularia</taxon>
    </lineage>
</organism>
<dbReference type="EMBL" id="SWKU01000018">
    <property type="protein sequence ID" value="KAF2998874.1"/>
    <property type="molecule type" value="Genomic_DNA"/>
</dbReference>
<dbReference type="Gene3D" id="3.40.50.150">
    <property type="entry name" value="Vaccinia Virus protein VP39"/>
    <property type="match status" value="1"/>
</dbReference>
<dbReference type="AlphaFoldDB" id="A0A9P4TAS6"/>
<name>A0A9P4TAS6_CURKU</name>
<dbReference type="Proteomes" id="UP000801428">
    <property type="component" value="Unassembled WGS sequence"/>
</dbReference>
<sequence length="332" mass="36775">MSTTSDSYAPTGARLHHFRETAHDGSWQSDLAQTISSYVPNLSSNDRILHLTESTGLSTFALATQFHDASIISVEPTSGSLDTPQSKHSTTTGKDTQIEVYEHDILDLDSLAAVQNGAFDVIVCVLEVALLQDPCKALAYWYRCLAPGAVIVLCVKHPQNLIAGVVLNRTATKLGVSALYHHTWSQSEESLRDVFDKTNLEVLNIRFANRKDEDRMSHSTEDGVADALFEAQLRSPIGDAFRVEAARSPDFLTYAREVFRDEWATQRFKAPSEEIWGHLIGVAQCGSPVSMVFDGTKGYEDEKGKTKLVLGSVDMDSLDHEAPQEKIYYNNY</sequence>
<feature type="domain" description="Methyltransferase" evidence="1">
    <location>
        <begin position="48"/>
        <end position="148"/>
    </location>
</feature>
<comment type="caution">
    <text evidence="2">The sequence shown here is derived from an EMBL/GenBank/DDBJ whole genome shotgun (WGS) entry which is preliminary data.</text>
</comment>
<dbReference type="Pfam" id="PF13649">
    <property type="entry name" value="Methyltransf_25"/>
    <property type="match status" value="1"/>
</dbReference>
<keyword evidence="3" id="KW-1185">Reference proteome</keyword>
<gene>
    <name evidence="2" type="ORF">E8E13_004172</name>
</gene>
<evidence type="ECO:0000313" key="2">
    <source>
        <dbReference type="EMBL" id="KAF2998874.1"/>
    </source>
</evidence>
<protein>
    <recommendedName>
        <fullName evidence="1">Methyltransferase domain-containing protein</fullName>
    </recommendedName>
</protein>
<proteinExistence type="predicted"/>
<dbReference type="SUPFAM" id="SSF53335">
    <property type="entry name" value="S-adenosyl-L-methionine-dependent methyltransferases"/>
    <property type="match status" value="1"/>
</dbReference>
<reference evidence="2" key="1">
    <citation type="submission" date="2019-04" db="EMBL/GenBank/DDBJ databases">
        <title>Sequencing of skin fungus with MAO and IRED activity.</title>
        <authorList>
            <person name="Marsaioli A.J."/>
            <person name="Bonatto J.M.C."/>
            <person name="Reis Junior O."/>
        </authorList>
    </citation>
    <scope>NUCLEOTIDE SEQUENCE</scope>
    <source>
        <strain evidence="2">30M1</strain>
    </source>
</reference>
<dbReference type="CDD" id="cd02440">
    <property type="entry name" value="AdoMet_MTases"/>
    <property type="match status" value="1"/>
</dbReference>
<evidence type="ECO:0000313" key="3">
    <source>
        <dbReference type="Proteomes" id="UP000801428"/>
    </source>
</evidence>
<accession>A0A9P4TAS6</accession>